<dbReference type="AlphaFoldDB" id="A0A852T5H0"/>
<sequence>MASVDGPARTGCPVCAPQGDSRRRPPIREPIVMETAPITAWTLQNEIPIPDDVNQLLVEGEQAVAAFKTFRDSAIFTTKRLIVRDAQGVTGKKVEIYSLPYSAINMWSSENAGKLDLNAEVELWTRAGHIKIKLGRGADVRRLDSLIAWAVLHSH</sequence>
<feature type="region of interest" description="Disordered" evidence="1">
    <location>
        <begin position="1"/>
        <end position="28"/>
    </location>
</feature>
<evidence type="ECO:0000313" key="4">
    <source>
        <dbReference type="Proteomes" id="UP000589620"/>
    </source>
</evidence>
<accession>A0A852T5H0</accession>
<dbReference type="Pfam" id="PF08000">
    <property type="entry name" value="bPH_1"/>
    <property type="match status" value="1"/>
</dbReference>
<evidence type="ECO:0000256" key="1">
    <source>
        <dbReference type="SAM" id="MobiDB-lite"/>
    </source>
</evidence>
<dbReference type="CDD" id="cd13225">
    <property type="entry name" value="PH-like_bacteria"/>
    <property type="match status" value="1"/>
</dbReference>
<name>A0A852T5H0_9MICO</name>
<dbReference type="SUPFAM" id="SSF50729">
    <property type="entry name" value="PH domain-like"/>
    <property type="match status" value="1"/>
</dbReference>
<gene>
    <name evidence="3" type="ORF">BJ963_003640</name>
</gene>
<organism evidence="3 4">
    <name type="scientific">Leifsonia soli</name>
    <dbReference type="NCBI Taxonomy" id="582665"/>
    <lineage>
        <taxon>Bacteria</taxon>
        <taxon>Bacillati</taxon>
        <taxon>Actinomycetota</taxon>
        <taxon>Actinomycetes</taxon>
        <taxon>Micrococcales</taxon>
        <taxon>Microbacteriaceae</taxon>
        <taxon>Leifsonia</taxon>
    </lineage>
</organism>
<evidence type="ECO:0000259" key="2">
    <source>
        <dbReference type="Pfam" id="PF08000"/>
    </source>
</evidence>
<comment type="caution">
    <text evidence="3">The sequence shown here is derived from an EMBL/GenBank/DDBJ whole genome shotgun (WGS) entry which is preliminary data.</text>
</comment>
<proteinExistence type="predicted"/>
<dbReference type="Proteomes" id="UP000589620">
    <property type="component" value="Unassembled WGS sequence"/>
</dbReference>
<reference evidence="3 4" key="1">
    <citation type="submission" date="2020-07" db="EMBL/GenBank/DDBJ databases">
        <title>Sequencing the genomes of 1000 actinobacteria strains.</title>
        <authorList>
            <person name="Klenk H.-P."/>
        </authorList>
    </citation>
    <scope>NUCLEOTIDE SEQUENCE [LARGE SCALE GENOMIC DNA]</scope>
    <source>
        <strain evidence="3 4">DSM 23871</strain>
    </source>
</reference>
<dbReference type="InterPro" id="IPR037063">
    <property type="entry name" value="PHb_sf"/>
</dbReference>
<feature type="domain" description="Bacterial Pleckstrin homology" evidence="2">
    <location>
        <begin position="39"/>
        <end position="150"/>
    </location>
</feature>
<dbReference type="InterPro" id="IPR012544">
    <property type="entry name" value="PHb"/>
</dbReference>
<dbReference type="EMBL" id="JACCBJ010000001">
    <property type="protein sequence ID" value="NYD76121.1"/>
    <property type="molecule type" value="Genomic_DNA"/>
</dbReference>
<protein>
    <recommendedName>
        <fullName evidence="2">Bacterial Pleckstrin homology domain-containing protein</fullName>
    </recommendedName>
</protein>
<keyword evidence="4" id="KW-1185">Reference proteome</keyword>
<dbReference type="Gene3D" id="2.30.29.50">
    <property type="entry name" value="Bacterial Pleckstrin homology domain"/>
    <property type="match status" value="1"/>
</dbReference>
<evidence type="ECO:0000313" key="3">
    <source>
        <dbReference type="EMBL" id="NYD76121.1"/>
    </source>
</evidence>